<evidence type="ECO:0000256" key="4">
    <source>
        <dbReference type="ARBA" id="ARBA00022989"/>
    </source>
</evidence>
<evidence type="ECO:0000313" key="8">
    <source>
        <dbReference type="EMBL" id="MBR7826152.1"/>
    </source>
</evidence>
<dbReference type="PANTHER" id="PTHR35007">
    <property type="entry name" value="INTEGRAL MEMBRANE PROTEIN-RELATED"/>
    <property type="match status" value="1"/>
</dbReference>
<feature type="domain" description="Type II secretion system protein GspF" evidence="7">
    <location>
        <begin position="180"/>
        <end position="271"/>
    </location>
</feature>
<evidence type="ECO:0000256" key="1">
    <source>
        <dbReference type="ARBA" id="ARBA00004651"/>
    </source>
</evidence>
<organism evidence="8 9">
    <name type="scientific">Actinospica acidithermotolerans</name>
    <dbReference type="NCBI Taxonomy" id="2828514"/>
    <lineage>
        <taxon>Bacteria</taxon>
        <taxon>Bacillati</taxon>
        <taxon>Actinomycetota</taxon>
        <taxon>Actinomycetes</taxon>
        <taxon>Catenulisporales</taxon>
        <taxon>Actinospicaceae</taxon>
        <taxon>Actinospica</taxon>
    </lineage>
</organism>
<dbReference type="Proteomes" id="UP000676325">
    <property type="component" value="Unassembled WGS sequence"/>
</dbReference>
<evidence type="ECO:0000256" key="2">
    <source>
        <dbReference type="ARBA" id="ARBA00022475"/>
    </source>
</evidence>
<dbReference type="GO" id="GO:0005886">
    <property type="term" value="C:plasma membrane"/>
    <property type="evidence" value="ECO:0007669"/>
    <property type="project" value="UniProtKB-SubCell"/>
</dbReference>
<sequence>MSTHTQADVLRWAPDPSLRSLEIALAILLAFCALVLHGSRWPAFPSLPRPTRADPASPAWTAVRLRRPNVPEAVWVLLAGIATAVFIGGAAAFPAGVIGAVGTYFWLSRQRSKAELRERTRLTAQVPPLADLFAAGLSAGLQPAQAAVTVAQAFGGIPRRSHSSTSDRLDRSKLTGINLLAYRFHDAATAVLAGADPQAAWSALAMDEATAPLATAVIRAERTGAPAATIVGRAARQLRDAAADALSAEVRTVGVRATAPLTLCFLPAFICLGVVPTALGLLPRLRG</sequence>
<accession>A0A941IHW4</accession>
<dbReference type="EMBL" id="JAGSOH010000013">
    <property type="protein sequence ID" value="MBR7826152.1"/>
    <property type="molecule type" value="Genomic_DNA"/>
</dbReference>
<evidence type="ECO:0000256" key="5">
    <source>
        <dbReference type="ARBA" id="ARBA00023136"/>
    </source>
</evidence>
<keyword evidence="2" id="KW-1003">Cell membrane</keyword>
<comment type="subcellular location">
    <subcellularLocation>
        <location evidence="1">Cell membrane</location>
        <topology evidence="1">Multi-pass membrane protein</topology>
    </subcellularLocation>
</comment>
<dbReference type="PANTHER" id="PTHR35007:SF3">
    <property type="entry name" value="POSSIBLE CONSERVED ALANINE RICH MEMBRANE PROTEIN"/>
    <property type="match status" value="1"/>
</dbReference>
<evidence type="ECO:0000313" key="9">
    <source>
        <dbReference type="Proteomes" id="UP000676325"/>
    </source>
</evidence>
<comment type="caution">
    <text evidence="8">The sequence shown here is derived from an EMBL/GenBank/DDBJ whole genome shotgun (WGS) entry which is preliminary data.</text>
</comment>
<feature type="transmembrane region" description="Helical" evidence="6">
    <location>
        <begin position="261"/>
        <end position="282"/>
    </location>
</feature>
<proteinExistence type="predicted"/>
<feature type="transmembrane region" description="Helical" evidence="6">
    <location>
        <begin position="74"/>
        <end position="107"/>
    </location>
</feature>
<evidence type="ECO:0000256" key="6">
    <source>
        <dbReference type="SAM" id="Phobius"/>
    </source>
</evidence>
<keyword evidence="3 6" id="KW-0812">Transmembrane</keyword>
<dbReference type="AlphaFoldDB" id="A0A941IHW4"/>
<reference evidence="8" key="1">
    <citation type="submission" date="2021-04" db="EMBL/GenBank/DDBJ databases">
        <title>Genome based classification of Actinospica acidithermotolerans sp. nov., an actinobacterium isolated from an Indonesian hot spring.</title>
        <authorList>
            <person name="Kusuma A.B."/>
            <person name="Putra K.E."/>
            <person name="Nafisah S."/>
            <person name="Loh J."/>
            <person name="Nouioui I."/>
            <person name="Goodfellow M."/>
        </authorList>
    </citation>
    <scope>NUCLEOTIDE SEQUENCE</scope>
    <source>
        <strain evidence="8">MGRD01-02</strain>
    </source>
</reference>
<gene>
    <name evidence="8" type="ORF">KDK95_07550</name>
</gene>
<feature type="transmembrane region" description="Helical" evidence="6">
    <location>
        <begin position="21"/>
        <end position="39"/>
    </location>
</feature>
<dbReference type="InterPro" id="IPR018076">
    <property type="entry name" value="T2SS_GspF_dom"/>
</dbReference>
<protein>
    <submittedName>
        <fullName evidence="8">Type II secretion system F family protein</fullName>
    </submittedName>
</protein>
<dbReference type="Pfam" id="PF00482">
    <property type="entry name" value="T2SSF"/>
    <property type="match status" value="1"/>
</dbReference>
<evidence type="ECO:0000256" key="3">
    <source>
        <dbReference type="ARBA" id="ARBA00022692"/>
    </source>
</evidence>
<dbReference type="RefSeq" id="WP_212517304.1">
    <property type="nucleotide sequence ID" value="NZ_JAGSOH010000013.1"/>
</dbReference>
<keyword evidence="4 6" id="KW-1133">Transmembrane helix</keyword>
<keyword evidence="5 6" id="KW-0472">Membrane</keyword>
<keyword evidence="9" id="KW-1185">Reference proteome</keyword>
<evidence type="ECO:0000259" key="7">
    <source>
        <dbReference type="Pfam" id="PF00482"/>
    </source>
</evidence>
<name>A0A941IHW4_9ACTN</name>